<evidence type="ECO:0000313" key="3">
    <source>
        <dbReference type="Proteomes" id="UP000701801"/>
    </source>
</evidence>
<dbReference type="OrthoDB" id="3918524at2759"/>
<organism evidence="2 3">
    <name type="scientific">Hymenoscyphus albidus</name>
    <dbReference type="NCBI Taxonomy" id="595503"/>
    <lineage>
        <taxon>Eukaryota</taxon>
        <taxon>Fungi</taxon>
        <taxon>Dikarya</taxon>
        <taxon>Ascomycota</taxon>
        <taxon>Pezizomycotina</taxon>
        <taxon>Leotiomycetes</taxon>
        <taxon>Helotiales</taxon>
        <taxon>Helotiaceae</taxon>
        <taxon>Hymenoscyphus</taxon>
    </lineage>
</organism>
<accession>A0A9N9LPM3</accession>
<keyword evidence="1" id="KW-0472">Membrane</keyword>
<name>A0A9N9LPM3_9HELO</name>
<evidence type="ECO:0000256" key="1">
    <source>
        <dbReference type="SAM" id="Phobius"/>
    </source>
</evidence>
<comment type="caution">
    <text evidence="2">The sequence shown here is derived from an EMBL/GenBank/DDBJ whole genome shotgun (WGS) entry which is preliminary data.</text>
</comment>
<dbReference type="Proteomes" id="UP000701801">
    <property type="component" value="Unassembled WGS sequence"/>
</dbReference>
<keyword evidence="1" id="KW-0812">Transmembrane</keyword>
<reference evidence="2" key="1">
    <citation type="submission" date="2021-07" db="EMBL/GenBank/DDBJ databases">
        <authorList>
            <person name="Durling M."/>
        </authorList>
    </citation>
    <scope>NUCLEOTIDE SEQUENCE</scope>
</reference>
<dbReference type="EMBL" id="CAJVRM010000162">
    <property type="protein sequence ID" value="CAG8976134.1"/>
    <property type="molecule type" value="Genomic_DNA"/>
</dbReference>
<keyword evidence="3" id="KW-1185">Reference proteome</keyword>
<evidence type="ECO:0000313" key="2">
    <source>
        <dbReference type="EMBL" id="CAG8976134.1"/>
    </source>
</evidence>
<sequence length="131" mass="14391">MNLAICDDVPFHLKWASYYLTGFAQGTGLIFLTMVNEACSADSLERKFILGTTNSVAHAFNAWIPLITYDTRDAPRFLVGNSVTVGLIVCAALTLSLAVFLQRRDAAKFHEKKQNAQEGLVVATAEEHIKS</sequence>
<dbReference type="AlphaFoldDB" id="A0A9N9LPM3"/>
<proteinExistence type="predicted"/>
<feature type="transmembrane region" description="Helical" evidence="1">
    <location>
        <begin position="48"/>
        <end position="66"/>
    </location>
</feature>
<feature type="transmembrane region" description="Helical" evidence="1">
    <location>
        <begin position="16"/>
        <end position="36"/>
    </location>
</feature>
<gene>
    <name evidence="2" type="ORF">HYALB_00002415</name>
</gene>
<feature type="transmembrane region" description="Helical" evidence="1">
    <location>
        <begin position="78"/>
        <end position="101"/>
    </location>
</feature>
<keyword evidence="1" id="KW-1133">Transmembrane helix</keyword>
<protein>
    <submittedName>
        <fullName evidence="2">Uncharacterized protein</fullName>
    </submittedName>
</protein>